<evidence type="ECO:0000256" key="7">
    <source>
        <dbReference type="ARBA" id="ARBA00023033"/>
    </source>
</evidence>
<evidence type="ECO:0000256" key="8">
    <source>
        <dbReference type="PIRSR" id="PIRSR602403-1"/>
    </source>
</evidence>
<dbReference type="InterPro" id="IPR002403">
    <property type="entry name" value="Cyt_P450_E_grp-IV"/>
</dbReference>
<dbReference type="Gene3D" id="1.10.630.10">
    <property type="entry name" value="Cytochrome P450"/>
    <property type="match status" value="1"/>
</dbReference>
<dbReference type="GO" id="GO:0020037">
    <property type="term" value="F:heme binding"/>
    <property type="evidence" value="ECO:0007669"/>
    <property type="project" value="InterPro"/>
</dbReference>
<keyword evidence="6 8" id="KW-0408">Iron</keyword>
<reference evidence="10 11" key="1">
    <citation type="submission" date="2015-01" db="EMBL/GenBank/DDBJ databases">
        <title>Deinococcus soli/N5/whole genome sequencing.</title>
        <authorList>
            <person name="Kim M.K."/>
            <person name="Srinivasan S."/>
            <person name="Lee J.-J."/>
        </authorList>
    </citation>
    <scope>NUCLEOTIDE SEQUENCE [LARGE SCALE GENOMIC DNA]</scope>
    <source>
        <strain evidence="10 11">N5</strain>
    </source>
</reference>
<dbReference type="SUPFAM" id="SSF48264">
    <property type="entry name" value="Cytochrome P450"/>
    <property type="match status" value="1"/>
</dbReference>
<dbReference type="PRINTS" id="PR00385">
    <property type="entry name" value="P450"/>
</dbReference>
<keyword evidence="5 9" id="KW-0560">Oxidoreductase</keyword>
<evidence type="ECO:0000256" key="5">
    <source>
        <dbReference type="ARBA" id="ARBA00023002"/>
    </source>
</evidence>
<dbReference type="AlphaFoldDB" id="A0A0F7JQF4"/>
<dbReference type="GO" id="GO:0016705">
    <property type="term" value="F:oxidoreductase activity, acting on paired donors, with incorporation or reduction of molecular oxygen"/>
    <property type="evidence" value="ECO:0007669"/>
    <property type="project" value="InterPro"/>
</dbReference>
<name>A0A0F7JQF4_9DEIO</name>
<dbReference type="KEGG" id="dch:SY84_14410"/>
<dbReference type="PATRIC" id="fig|1309411.5.peg.2934"/>
<comment type="similarity">
    <text evidence="2 9">Belongs to the cytochrome P450 family.</text>
</comment>
<keyword evidence="4 8" id="KW-0479">Metal-binding</keyword>
<evidence type="ECO:0000256" key="9">
    <source>
        <dbReference type="RuleBase" id="RU000461"/>
    </source>
</evidence>
<organism evidence="10 11">
    <name type="scientific">Deinococcus soli</name>
    <name type="common">ex Cha et al. 2016</name>
    <dbReference type="NCBI Taxonomy" id="1309411"/>
    <lineage>
        <taxon>Bacteria</taxon>
        <taxon>Thermotogati</taxon>
        <taxon>Deinococcota</taxon>
        <taxon>Deinococci</taxon>
        <taxon>Deinococcales</taxon>
        <taxon>Deinococcaceae</taxon>
        <taxon>Deinococcus</taxon>
    </lineage>
</organism>
<dbReference type="Pfam" id="PF00067">
    <property type="entry name" value="p450"/>
    <property type="match status" value="1"/>
</dbReference>
<dbReference type="CDD" id="cd00302">
    <property type="entry name" value="cytochrome_P450"/>
    <property type="match status" value="1"/>
</dbReference>
<evidence type="ECO:0000313" key="10">
    <source>
        <dbReference type="EMBL" id="AKH18012.1"/>
    </source>
</evidence>
<dbReference type="PRINTS" id="PR00465">
    <property type="entry name" value="EP450IV"/>
</dbReference>
<evidence type="ECO:0000313" key="11">
    <source>
        <dbReference type="Proteomes" id="UP000034024"/>
    </source>
</evidence>
<dbReference type="GO" id="GO:0016125">
    <property type="term" value="P:sterol metabolic process"/>
    <property type="evidence" value="ECO:0007669"/>
    <property type="project" value="TreeGrafter"/>
</dbReference>
<gene>
    <name evidence="10" type="ORF">SY84_14410</name>
</gene>
<dbReference type="EMBL" id="CP011389">
    <property type="protein sequence ID" value="AKH18012.1"/>
    <property type="molecule type" value="Genomic_DNA"/>
</dbReference>
<keyword evidence="3 8" id="KW-0349">Heme</keyword>
<keyword evidence="11" id="KW-1185">Reference proteome</keyword>
<sequence>MTDALPRPSSPRVIPTVPGPPVIGSITQLFPHRLRAFLTAAYREHGPVFNVTGLGQTYTVLAGPEANVWTVKDGHRHLRSLEAWRPNDQAFGVQRSMISVDGPEHRTFRRAESRTYTRSYLGANRHRALSVVAEDLAPLRAGDDLPVAAFCKAVITEQLARVVVNGTARPYLSDLLSFVQNTLMVRVTRQRPPLVEHLPGFRRARARSLGMVEALIEEHRRVPPEQAGRDPDLIDDLLAAQAADPAFWSDLDLRMAAMGAFIAGMDTAANTLAFVLYRIGQHPGLVPALVTEADAAFQDGPPSLEALGALPHLHRFMLECLRLHPIAPAMTRTVTQDFEFAGYRVPQGRRVIVATTVPHELDECFTAAGTFDPERFAPGRMEHRRPGVFAPFGLGTHICAGSGMAEGLILLNLAAILRTLDLRGDPTYVLREVARPTATPDDRLTLRVTGVRHPAVSLLA</sequence>
<dbReference type="InterPro" id="IPR036396">
    <property type="entry name" value="Cyt_P450_sf"/>
</dbReference>
<evidence type="ECO:0000256" key="2">
    <source>
        <dbReference type="ARBA" id="ARBA00010617"/>
    </source>
</evidence>
<evidence type="ECO:0000256" key="6">
    <source>
        <dbReference type="ARBA" id="ARBA00023004"/>
    </source>
</evidence>
<dbReference type="PANTHER" id="PTHR24286:SF24">
    <property type="entry name" value="LANOSTEROL 14-ALPHA DEMETHYLASE"/>
    <property type="match status" value="1"/>
</dbReference>
<proteinExistence type="inferred from homology"/>
<feature type="binding site" description="axial binding residue" evidence="8">
    <location>
        <position position="399"/>
    </location>
    <ligand>
        <name>heme</name>
        <dbReference type="ChEBI" id="CHEBI:30413"/>
    </ligand>
    <ligandPart>
        <name>Fe</name>
        <dbReference type="ChEBI" id="CHEBI:18248"/>
    </ligandPart>
</feature>
<comment type="cofactor">
    <cofactor evidence="1 8">
        <name>heme</name>
        <dbReference type="ChEBI" id="CHEBI:30413"/>
    </cofactor>
</comment>
<dbReference type="PROSITE" id="PS00086">
    <property type="entry name" value="CYTOCHROME_P450"/>
    <property type="match status" value="1"/>
</dbReference>
<keyword evidence="7 9" id="KW-0503">Monooxygenase</keyword>
<dbReference type="RefSeq" id="WP_046844579.1">
    <property type="nucleotide sequence ID" value="NZ_CP011389.1"/>
</dbReference>
<dbReference type="InterPro" id="IPR017972">
    <property type="entry name" value="Cyt_P450_CS"/>
</dbReference>
<dbReference type="GO" id="GO:0004497">
    <property type="term" value="F:monooxygenase activity"/>
    <property type="evidence" value="ECO:0007669"/>
    <property type="project" value="UniProtKB-KW"/>
</dbReference>
<dbReference type="PANTHER" id="PTHR24286">
    <property type="entry name" value="CYTOCHROME P450 26"/>
    <property type="match status" value="1"/>
</dbReference>
<protein>
    <submittedName>
        <fullName evidence="10">Cytochrome P450</fullName>
    </submittedName>
</protein>
<dbReference type="InterPro" id="IPR001128">
    <property type="entry name" value="Cyt_P450"/>
</dbReference>
<evidence type="ECO:0000256" key="1">
    <source>
        <dbReference type="ARBA" id="ARBA00001971"/>
    </source>
</evidence>
<dbReference type="OrthoDB" id="9764248at2"/>
<dbReference type="GO" id="GO:0005506">
    <property type="term" value="F:iron ion binding"/>
    <property type="evidence" value="ECO:0007669"/>
    <property type="project" value="InterPro"/>
</dbReference>
<accession>A0A0F7JQF4</accession>
<evidence type="ECO:0000256" key="3">
    <source>
        <dbReference type="ARBA" id="ARBA00022617"/>
    </source>
</evidence>
<dbReference type="Proteomes" id="UP000034024">
    <property type="component" value="Chromosome"/>
</dbReference>
<evidence type="ECO:0000256" key="4">
    <source>
        <dbReference type="ARBA" id="ARBA00022723"/>
    </source>
</evidence>